<dbReference type="PANTHER" id="PTHR22930">
    <property type="match status" value="1"/>
</dbReference>
<dbReference type="Gramene" id="KFK34776">
    <property type="protein sequence ID" value="KFK34776"/>
    <property type="gene ID" value="AALP_AA5G192300"/>
</dbReference>
<evidence type="ECO:0000256" key="4">
    <source>
        <dbReference type="ARBA" id="ARBA00022722"/>
    </source>
</evidence>
<evidence type="ECO:0000259" key="8">
    <source>
        <dbReference type="Pfam" id="PF13359"/>
    </source>
</evidence>
<gene>
    <name evidence="9" type="ordered locus">AALP_Aa5g192300</name>
</gene>
<dbReference type="InterPro" id="IPR045249">
    <property type="entry name" value="HARBI1-like"/>
</dbReference>
<keyword evidence="10" id="KW-1185">Reference proteome</keyword>
<proteinExistence type="inferred from homology"/>
<dbReference type="Pfam" id="PF13359">
    <property type="entry name" value="DDE_Tnp_4"/>
    <property type="match status" value="1"/>
</dbReference>
<evidence type="ECO:0000256" key="5">
    <source>
        <dbReference type="ARBA" id="ARBA00022723"/>
    </source>
</evidence>
<organism evidence="9 10">
    <name type="scientific">Arabis alpina</name>
    <name type="common">Alpine rock-cress</name>
    <dbReference type="NCBI Taxonomy" id="50452"/>
    <lineage>
        <taxon>Eukaryota</taxon>
        <taxon>Viridiplantae</taxon>
        <taxon>Streptophyta</taxon>
        <taxon>Embryophyta</taxon>
        <taxon>Tracheophyta</taxon>
        <taxon>Spermatophyta</taxon>
        <taxon>Magnoliopsida</taxon>
        <taxon>eudicotyledons</taxon>
        <taxon>Gunneridae</taxon>
        <taxon>Pentapetalae</taxon>
        <taxon>rosids</taxon>
        <taxon>malvids</taxon>
        <taxon>Brassicales</taxon>
        <taxon>Brassicaceae</taxon>
        <taxon>Arabideae</taxon>
        <taxon>Arabis</taxon>
    </lineage>
</organism>
<reference evidence="10" key="1">
    <citation type="journal article" date="2015" name="Nat. Plants">
        <title>Genome expansion of Arabis alpina linked with retrotransposition and reduced symmetric DNA methylation.</title>
        <authorList>
            <person name="Willing E.M."/>
            <person name="Rawat V."/>
            <person name="Mandakova T."/>
            <person name="Maumus F."/>
            <person name="James G.V."/>
            <person name="Nordstroem K.J."/>
            <person name="Becker C."/>
            <person name="Warthmann N."/>
            <person name="Chica C."/>
            <person name="Szarzynska B."/>
            <person name="Zytnicki M."/>
            <person name="Albani M.C."/>
            <person name="Kiefer C."/>
            <person name="Bergonzi S."/>
            <person name="Castaings L."/>
            <person name="Mateos J.L."/>
            <person name="Berns M.C."/>
            <person name="Bujdoso N."/>
            <person name="Piofczyk T."/>
            <person name="de Lorenzo L."/>
            <person name="Barrero-Sicilia C."/>
            <person name="Mateos I."/>
            <person name="Piednoel M."/>
            <person name="Hagmann J."/>
            <person name="Chen-Min-Tao R."/>
            <person name="Iglesias-Fernandez R."/>
            <person name="Schuster S.C."/>
            <person name="Alonso-Blanco C."/>
            <person name="Roudier F."/>
            <person name="Carbonero P."/>
            <person name="Paz-Ares J."/>
            <person name="Davis S.J."/>
            <person name="Pecinka A."/>
            <person name="Quesneville H."/>
            <person name="Colot V."/>
            <person name="Lysak M.A."/>
            <person name="Weigel D."/>
            <person name="Coupland G."/>
            <person name="Schneeberger K."/>
        </authorList>
    </citation>
    <scope>NUCLEOTIDE SEQUENCE [LARGE SCALE GENOMIC DNA]</scope>
    <source>
        <strain evidence="10">cv. Pajares</strain>
    </source>
</reference>
<evidence type="ECO:0000256" key="6">
    <source>
        <dbReference type="ARBA" id="ARBA00022801"/>
    </source>
</evidence>
<accession>A0A087GY24</accession>
<protein>
    <recommendedName>
        <fullName evidence="8">DDE Tnp4 domain-containing protein</fullName>
    </recommendedName>
</protein>
<comment type="subcellular location">
    <subcellularLocation>
        <location evidence="2">Nucleus</location>
    </subcellularLocation>
</comment>
<dbReference type="AlphaFoldDB" id="A0A087GY24"/>
<dbReference type="GO" id="GO:0016787">
    <property type="term" value="F:hydrolase activity"/>
    <property type="evidence" value="ECO:0007669"/>
    <property type="project" value="UniProtKB-KW"/>
</dbReference>
<dbReference type="GO" id="GO:0005634">
    <property type="term" value="C:nucleus"/>
    <property type="evidence" value="ECO:0007669"/>
    <property type="project" value="UniProtKB-SubCell"/>
</dbReference>
<keyword evidence="6" id="KW-0378">Hydrolase</keyword>
<dbReference type="GO" id="GO:0004518">
    <property type="term" value="F:nuclease activity"/>
    <property type="evidence" value="ECO:0007669"/>
    <property type="project" value="UniProtKB-KW"/>
</dbReference>
<dbReference type="PANTHER" id="PTHR22930:SF205">
    <property type="entry name" value="PROTEIN ALP1-LIKE"/>
    <property type="match status" value="1"/>
</dbReference>
<dbReference type="OMA" id="GVMWKPD"/>
<evidence type="ECO:0000313" key="10">
    <source>
        <dbReference type="Proteomes" id="UP000029120"/>
    </source>
</evidence>
<comment type="cofactor">
    <cofactor evidence="1">
        <name>a divalent metal cation</name>
        <dbReference type="ChEBI" id="CHEBI:60240"/>
    </cofactor>
</comment>
<evidence type="ECO:0000256" key="7">
    <source>
        <dbReference type="ARBA" id="ARBA00023242"/>
    </source>
</evidence>
<name>A0A087GY24_ARAAL</name>
<evidence type="ECO:0000256" key="1">
    <source>
        <dbReference type="ARBA" id="ARBA00001968"/>
    </source>
</evidence>
<evidence type="ECO:0000313" key="9">
    <source>
        <dbReference type="EMBL" id="KFK34776.1"/>
    </source>
</evidence>
<feature type="domain" description="DDE Tnp4" evidence="8">
    <location>
        <begin position="185"/>
        <end position="351"/>
    </location>
</feature>
<evidence type="ECO:0000256" key="3">
    <source>
        <dbReference type="ARBA" id="ARBA00006958"/>
    </source>
</evidence>
<comment type="similarity">
    <text evidence="3">Belongs to the HARBI1 family.</text>
</comment>
<evidence type="ECO:0000256" key="2">
    <source>
        <dbReference type="ARBA" id="ARBA00004123"/>
    </source>
</evidence>
<dbReference type="InterPro" id="IPR027806">
    <property type="entry name" value="HARBI1_dom"/>
</dbReference>
<dbReference type="eggNOG" id="KOG4585">
    <property type="taxonomic scope" value="Eukaryota"/>
</dbReference>
<keyword evidence="5" id="KW-0479">Metal-binding</keyword>
<dbReference type="Proteomes" id="UP000029120">
    <property type="component" value="Chromosome 5"/>
</dbReference>
<sequence>MGPIKTIKKKKTSAEKKVDRNVLLAAATEAAAAASDALHSDDSSQSFDWWDGFSQRISGPLSVSTDPMTFESVFKLSRKTFDYICSLVKDDFTTKPTNFSDSNAKPLTLCDRVAVALRRLGSGESLSVIGDSFGMNQSTVSQITWRFVESLEERALHHLSWPPKLDEIKSKFENISGLPNCCGAIDITHIVMNLPGVEQSNKVWLDGEKNFSMVLQAVVDPDMRFLDVITGWPGSLSDDVVLKNSGFYKLVEKGKRLNGEKFQLSEKTELREYLVGDMGFPLLPWLLTPYQGKPLSFPQTEFNKRHSETRKVAKIALARLKERWRIINGVMWMPDKNRLPRIIFACCLLHNILIDMDDHTMDDHLLSHKHDTNYRQRGCKLVDEASSVLRDKLSDQLYGKIS</sequence>
<keyword evidence="7" id="KW-0539">Nucleus</keyword>
<keyword evidence="4" id="KW-0540">Nuclease</keyword>
<dbReference type="OrthoDB" id="2668416at2759"/>
<dbReference type="GO" id="GO:0046872">
    <property type="term" value="F:metal ion binding"/>
    <property type="evidence" value="ECO:0007669"/>
    <property type="project" value="UniProtKB-KW"/>
</dbReference>
<dbReference type="EMBL" id="CM002873">
    <property type="protein sequence ID" value="KFK34776.1"/>
    <property type="molecule type" value="Genomic_DNA"/>
</dbReference>